<evidence type="ECO:0008006" key="4">
    <source>
        <dbReference type="Google" id="ProtNLM"/>
    </source>
</evidence>
<keyword evidence="1" id="KW-0812">Transmembrane</keyword>
<accession>A0A814RL66</accession>
<evidence type="ECO:0000313" key="2">
    <source>
        <dbReference type="EMBL" id="CAF1135628.1"/>
    </source>
</evidence>
<name>A0A814RL66_9BILA</name>
<feature type="transmembrane region" description="Helical" evidence="1">
    <location>
        <begin position="163"/>
        <end position="192"/>
    </location>
</feature>
<organism evidence="2 3">
    <name type="scientific">Brachionus calyciflorus</name>
    <dbReference type="NCBI Taxonomy" id="104777"/>
    <lineage>
        <taxon>Eukaryota</taxon>
        <taxon>Metazoa</taxon>
        <taxon>Spiralia</taxon>
        <taxon>Gnathifera</taxon>
        <taxon>Rotifera</taxon>
        <taxon>Eurotatoria</taxon>
        <taxon>Monogononta</taxon>
        <taxon>Pseudotrocha</taxon>
        <taxon>Ploima</taxon>
        <taxon>Brachionidae</taxon>
        <taxon>Brachionus</taxon>
    </lineage>
</organism>
<protein>
    <recommendedName>
        <fullName evidence="4">G-protein coupled receptors family 1 profile domain-containing protein</fullName>
    </recommendedName>
</protein>
<evidence type="ECO:0000256" key="1">
    <source>
        <dbReference type="SAM" id="Phobius"/>
    </source>
</evidence>
<proteinExistence type="predicted"/>
<comment type="caution">
    <text evidence="2">The sequence shown here is derived from an EMBL/GenBank/DDBJ whole genome shotgun (WGS) entry which is preliminary data.</text>
</comment>
<reference evidence="2" key="1">
    <citation type="submission" date="2021-02" db="EMBL/GenBank/DDBJ databases">
        <authorList>
            <person name="Nowell W R."/>
        </authorList>
    </citation>
    <scope>NUCLEOTIDE SEQUENCE</scope>
    <source>
        <strain evidence="2">Ploen Becks lab</strain>
    </source>
</reference>
<gene>
    <name evidence="2" type="ORF">OXX778_LOCUS22675</name>
</gene>
<feature type="transmembrane region" description="Helical" evidence="1">
    <location>
        <begin position="7"/>
        <end position="25"/>
    </location>
</feature>
<keyword evidence="1" id="KW-0472">Membrane</keyword>
<sequence length="322" mass="37428">MNFLIGLNSLFNVLFILIYLCHLINECVSRNGLFCSSINREISSQYFDIYLVNLVGNYLKILSSISSVGISLIRYLLLSEGYNSILANLFKKIQKFKSFFYILLIGYLISYGIQVLISLNLNENSLILDEMDEYREFPKKNAFVVFYSSGRLIIDIKEKFSNIIFGILVFNYVINDLIFFVILCSIEIIILIKARNSLKSKLIMSTMSISRKKIEKSSAKITRVICINLSVSILFRFIDFSISSYLVDKRRVNHYINFNICYAHDKICSTLKELSDVSFLASISYTSVIYFKLNKQFRDIIKYYFFKSSLNDLGAWFRNEIP</sequence>
<dbReference type="EMBL" id="CAJNOC010010008">
    <property type="protein sequence ID" value="CAF1135628.1"/>
    <property type="molecule type" value="Genomic_DNA"/>
</dbReference>
<dbReference type="AlphaFoldDB" id="A0A814RL66"/>
<feature type="transmembrane region" description="Helical" evidence="1">
    <location>
        <begin position="58"/>
        <end position="78"/>
    </location>
</feature>
<keyword evidence="1" id="KW-1133">Transmembrane helix</keyword>
<dbReference type="Proteomes" id="UP000663879">
    <property type="component" value="Unassembled WGS sequence"/>
</dbReference>
<keyword evidence="3" id="KW-1185">Reference proteome</keyword>
<feature type="transmembrane region" description="Helical" evidence="1">
    <location>
        <begin position="99"/>
        <end position="121"/>
    </location>
</feature>
<evidence type="ECO:0000313" key="3">
    <source>
        <dbReference type="Proteomes" id="UP000663879"/>
    </source>
</evidence>